<dbReference type="OrthoDB" id="5770817at2"/>
<dbReference type="RefSeq" id="WP_069978877.1">
    <property type="nucleotide sequence ID" value="NZ_CP017269.1"/>
</dbReference>
<proteinExistence type="predicted"/>
<evidence type="ECO:0000313" key="1">
    <source>
        <dbReference type="EMBL" id="AOT71245.1"/>
    </source>
</evidence>
<accession>A0A1D8GK05</accession>
<dbReference type="EMBL" id="CP017269">
    <property type="protein sequence ID" value="AOT71245.1"/>
    <property type="molecule type" value="Genomic_DNA"/>
</dbReference>
<keyword evidence="2" id="KW-1185">Reference proteome</keyword>
<dbReference type="AlphaFoldDB" id="A0A1D8GK05"/>
<sequence>MKWKSVRELYPNQFVLLKVLKYHTIDDKRYIDDVAVVKPIEDPKEATKLLVNGEADDLVYHTKNEEIVVKVKNIRAYIDV</sequence>
<reference evidence="1 2" key="1">
    <citation type="submission" date="2016-09" db="EMBL/GenBank/DDBJ databases">
        <title>Genomic analysis reveals versatility of anaerobic energy metabolism of Geosporobacter ferrireducens IRF9 of phylum Firmicutes.</title>
        <authorList>
            <person name="Kim S.-J."/>
        </authorList>
    </citation>
    <scope>NUCLEOTIDE SEQUENCE [LARGE SCALE GENOMIC DNA]</scope>
    <source>
        <strain evidence="1 2">IRF9</strain>
    </source>
</reference>
<organism evidence="1 2">
    <name type="scientific">Geosporobacter ferrireducens</name>
    <dbReference type="NCBI Taxonomy" id="1424294"/>
    <lineage>
        <taxon>Bacteria</taxon>
        <taxon>Bacillati</taxon>
        <taxon>Bacillota</taxon>
        <taxon>Clostridia</taxon>
        <taxon>Peptostreptococcales</taxon>
        <taxon>Thermotaleaceae</taxon>
        <taxon>Geosporobacter</taxon>
    </lineage>
</organism>
<name>A0A1D8GK05_9FIRM</name>
<dbReference type="KEGG" id="gfe:Gferi_17805"/>
<dbReference type="Proteomes" id="UP000095743">
    <property type="component" value="Chromosome"/>
</dbReference>
<gene>
    <name evidence="1" type="ORF">Gferi_17805</name>
</gene>
<protein>
    <submittedName>
        <fullName evidence="1">Uncharacterized protein</fullName>
    </submittedName>
</protein>
<evidence type="ECO:0000313" key="2">
    <source>
        <dbReference type="Proteomes" id="UP000095743"/>
    </source>
</evidence>